<keyword evidence="4 8" id="KW-0132">Cell division</keyword>
<dbReference type="NCBIfam" id="TIGR03544">
    <property type="entry name" value="DivI1A_domain"/>
    <property type="match status" value="1"/>
</dbReference>
<sequence>MKLSPLDIQHHEFSTTMRGYDKSQVRDFLEEAAEALEGLARDNQTLRAELTKRDALIDELRSGESELRRAVVSAERLGSELKTRAQGDAERLLQDARGERAVILRDAELQLRELKAEFARTEREHRLFREQFRGMLRAYERSLDSVPDTLAIDLEPRD</sequence>
<feature type="coiled-coil region" evidence="7">
    <location>
        <begin position="104"/>
        <end position="131"/>
    </location>
</feature>
<keyword evidence="3" id="KW-0963">Cytoplasm</keyword>
<evidence type="ECO:0000256" key="5">
    <source>
        <dbReference type="ARBA" id="ARBA00023054"/>
    </source>
</evidence>
<evidence type="ECO:0000256" key="7">
    <source>
        <dbReference type="SAM" id="Coils"/>
    </source>
</evidence>
<evidence type="ECO:0000256" key="1">
    <source>
        <dbReference type="ARBA" id="ARBA00004496"/>
    </source>
</evidence>
<evidence type="ECO:0000256" key="2">
    <source>
        <dbReference type="ARBA" id="ARBA00009008"/>
    </source>
</evidence>
<dbReference type="PANTHER" id="PTHR35794:SF2">
    <property type="entry name" value="CELL DIVISION PROTEIN DIVIVA"/>
    <property type="match status" value="1"/>
</dbReference>
<accession>A0A6J4VNF5</accession>
<gene>
    <name evidence="8" type="ORF">AVDCRST_MAG86-3515</name>
</gene>
<organism evidence="8">
    <name type="scientific">uncultured Truepera sp</name>
    <dbReference type="NCBI Taxonomy" id="543023"/>
    <lineage>
        <taxon>Bacteria</taxon>
        <taxon>Thermotogati</taxon>
        <taxon>Deinococcota</taxon>
        <taxon>Deinococci</taxon>
        <taxon>Trueperales</taxon>
        <taxon>Trueperaceae</taxon>
        <taxon>Truepera</taxon>
        <taxon>environmental samples</taxon>
    </lineage>
</organism>
<reference evidence="8" key="1">
    <citation type="submission" date="2020-02" db="EMBL/GenBank/DDBJ databases">
        <authorList>
            <person name="Meier V. D."/>
        </authorList>
    </citation>
    <scope>NUCLEOTIDE SEQUENCE</scope>
    <source>
        <strain evidence="8">AVDCRST_MAG86</strain>
    </source>
</reference>
<proteinExistence type="inferred from homology"/>
<evidence type="ECO:0000256" key="6">
    <source>
        <dbReference type="ARBA" id="ARBA00023306"/>
    </source>
</evidence>
<dbReference type="InterPro" id="IPR007793">
    <property type="entry name" value="DivIVA_fam"/>
</dbReference>
<comment type="similarity">
    <text evidence="2">Belongs to the DivIVA family.</text>
</comment>
<dbReference type="GO" id="GO:0005737">
    <property type="term" value="C:cytoplasm"/>
    <property type="evidence" value="ECO:0007669"/>
    <property type="project" value="UniProtKB-SubCell"/>
</dbReference>
<dbReference type="AlphaFoldDB" id="A0A6J4VNF5"/>
<comment type="subcellular location">
    <subcellularLocation>
        <location evidence="1">Cytoplasm</location>
    </subcellularLocation>
</comment>
<dbReference type="InterPro" id="IPR019933">
    <property type="entry name" value="DivIVA_domain"/>
</dbReference>
<name>A0A6J4VNF5_9DEIN</name>
<keyword evidence="6" id="KW-0131">Cell cycle</keyword>
<evidence type="ECO:0000256" key="3">
    <source>
        <dbReference type="ARBA" id="ARBA00022490"/>
    </source>
</evidence>
<evidence type="ECO:0000256" key="4">
    <source>
        <dbReference type="ARBA" id="ARBA00022618"/>
    </source>
</evidence>
<dbReference type="Pfam" id="PF05103">
    <property type="entry name" value="DivIVA"/>
    <property type="match status" value="1"/>
</dbReference>
<keyword evidence="5 7" id="KW-0175">Coiled coil</keyword>
<dbReference type="PANTHER" id="PTHR35794">
    <property type="entry name" value="CELL DIVISION PROTEIN DIVIVA"/>
    <property type="match status" value="1"/>
</dbReference>
<evidence type="ECO:0000313" key="8">
    <source>
        <dbReference type="EMBL" id="CAA9584027.1"/>
    </source>
</evidence>
<dbReference type="Gene3D" id="6.10.250.660">
    <property type="match status" value="1"/>
</dbReference>
<dbReference type="GO" id="GO:0051301">
    <property type="term" value="P:cell division"/>
    <property type="evidence" value="ECO:0007669"/>
    <property type="project" value="UniProtKB-KW"/>
</dbReference>
<protein>
    <submittedName>
        <fullName evidence="8">Cell division initiation protein DivIVA</fullName>
    </submittedName>
</protein>
<dbReference type="EMBL" id="CADCWP010000296">
    <property type="protein sequence ID" value="CAA9584027.1"/>
    <property type="molecule type" value="Genomic_DNA"/>
</dbReference>